<dbReference type="CDD" id="cd00093">
    <property type="entry name" value="HTH_XRE"/>
    <property type="match status" value="1"/>
</dbReference>
<dbReference type="InterPro" id="IPR050807">
    <property type="entry name" value="TransReg_Diox_bact_type"/>
</dbReference>
<feature type="domain" description="HTH cro/C1-type" evidence="4">
    <location>
        <begin position="22"/>
        <end position="76"/>
    </location>
</feature>
<evidence type="ECO:0000256" key="1">
    <source>
        <dbReference type="ARBA" id="ARBA00023015"/>
    </source>
</evidence>
<keyword evidence="6" id="KW-1185">Reference proteome</keyword>
<comment type="caution">
    <text evidence="5">The sequence shown here is derived from an EMBL/GenBank/DDBJ whole genome shotgun (WGS) entry which is preliminary data.</text>
</comment>
<proteinExistence type="predicted"/>
<dbReference type="Proteomes" id="UP000251558">
    <property type="component" value="Unassembled WGS sequence"/>
</dbReference>
<sequence length="219" mass="23225">MTDASFILDREQELGLAIATRLHQLRRDHDLTLDGVAKLTGLSKGTVVALEQGKANPSIGILCRLAAAFSLSVSDLINNAPRGEADKRIERTATKTLWTSPTGSSAQLQASMSGSTMFELWSWALAPGDEFHADAHSPDTRELVTVTAGALTVVVGSESITLQEGESAHLITDQSHSYIGTADAWTCFTMAVLERGGQRLAFISSDGPTALESAALADQ</sequence>
<keyword evidence="2" id="KW-0238">DNA-binding</keyword>
<dbReference type="Pfam" id="PF07883">
    <property type="entry name" value="Cupin_2"/>
    <property type="match status" value="1"/>
</dbReference>
<protein>
    <submittedName>
        <fullName evidence="5">Transcriptional regulator</fullName>
    </submittedName>
</protein>
<dbReference type="AlphaFoldDB" id="A0A330I7S2"/>
<dbReference type="PANTHER" id="PTHR46797">
    <property type="entry name" value="HTH-TYPE TRANSCRIPTIONAL REGULATOR"/>
    <property type="match status" value="1"/>
</dbReference>
<dbReference type="RefSeq" id="WP_112095818.1">
    <property type="nucleotide sequence ID" value="NZ_QMBP01000001.1"/>
</dbReference>
<dbReference type="Gene3D" id="2.60.120.10">
    <property type="entry name" value="Jelly Rolls"/>
    <property type="match status" value="1"/>
</dbReference>
<evidence type="ECO:0000256" key="3">
    <source>
        <dbReference type="ARBA" id="ARBA00023163"/>
    </source>
</evidence>
<dbReference type="OrthoDB" id="9810578at2"/>
<dbReference type="Gene3D" id="1.10.260.40">
    <property type="entry name" value="lambda repressor-like DNA-binding domains"/>
    <property type="match status" value="1"/>
</dbReference>
<dbReference type="EMBL" id="QMBP01000001">
    <property type="protein sequence ID" value="RAZ93067.1"/>
    <property type="molecule type" value="Genomic_DNA"/>
</dbReference>
<dbReference type="CDD" id="cd02209">
    <property type="entry name" value="cupin_XRE_C"/>
    <property type="match status" value="1"/>
</dbReference>
<evidence type="ECO:0000313" key="6">
    <source>
        <dbReference type="Proteomes" id="UP000251558"/>
    </source>
</evidence>
<dbReference type="SMART" id="SM00530">
    <property type="entry name" value="HTH_XRE"/>
    <property type="match status" value="1"/>
</dbReference>
<dbReference type="GO" id="GO:0003677">
    <property type="term" value="F:DNA binding"/>
    <property type="evidence" value="ECO:0007669"/>
    <property type="project" value="UniProtKB-KW"/>
</dbReference>
<dbReference type="Pfam" id="PF13560">
    <property type="entry name" value="HTH_31"/>
    <property type="match status" value="1"/>
</dbReference>
<reference evidence="5 6" key="2">
    <citation type="submission" date="2018-07" db="EMBL/GenBank/DDBJ databases">
        <title>Diversity of Mesorhizobium strains in Brazil.</title>
        <authorList>
            <person name="Helene L.C.F."/>
            <person name="Dall'Agnol R."/>
            <person name="Delamuta J.R.M."/>
            <person name="Hungria M."/>
        </authorList>
    </citation>
    <scope>NUCLEOTIDE SEQUENCE [LARGE SCALE GENOMIC DNA]</scope>
    <source>
        <strain evidence="5 6">AC99b</strain>
    </source>
</reference>
<keyword evidence="3" id="KW-0804">Transcription</keyword>
<accession>A0A330I7S2</accession>
<evidence type="ECO:0000259" key="4">
    <source>
        <dbReference type="PROSITE" id="PS50943"/>
    </source>
</evidence>
<dbReference type="InterPro" id="IPR010982">
    <property type="entry name" value="Lambda_DNA-bd_dom_sf"/>
</dbReference>
<dbReference type="SUPFAM" id="SSF51182">
    <property type="entry name" value="RmlC-like cupins"/>
    <property type="match status" value="1"/>
</dbReference>
<keyword evidence="1" id="KW-0805">Transcription regulation</keyword>
<dbReference type="GO" id="GO:0003700">
    <property type="term" value="F:DNA-binding transcription factor activity"/>
    <property type="evidence" value="ECO:0007669"/>
    <property type="project" value="TreeGrafter"/>
</dbReference>
<evidence type="ECO:0000313" key="5">
    <source>
        <dbReference type="EMBL" id="RAZ93067.1"/>
    </source>
</evidence>
<dbReference type="InterPro" id="IPR013096">
    <property type="entry name" value="Cupin_2"/>
</dbReference>
<dbReference type="GO" id="GO:0005829">
    <property type="term" value="C:cytosol"/>
    <property type="evidence" value="ECO:0007669"/>
    <property type="project" value="TreeGrafter"/>
</dbReference>
<reference evidence="6" key="1">
    <citation type="submission" date="2018-06" db="EMBL/GenBank/DDBJ databases">
        <authorList>
            <person name="Helene L.C."/>
            <person name="Dall'Agnol R."/>
            <person name="Delamuta J.R."/>
            <person name="Hungria M."/>
        </authorList>
    </citation>
    <scope>NUCLEOTIDE SEQUENCE [LARGE SCALE GENOMIC DNA]</scope>
    <source>
        <strain evidence="6">AC99b</strain>
    </source>
</reference>
<organism evidence="5 6">
    <name type="scientific">Mesorhizobium hawassense</name>
    <dbReference type="NCBI Taxonomy" id="1209954"/>
    <lineage>
        <taxon>Bacteria</taxon>
        <taxon>Pseudomonadati</taxon>
        <taxon>Pseudomonadota</taxon>
        <taxon>Alphaproteobacteria</taxon>
        <taxon>Hyphomicrobiales</taxon>
        <taxon>Phyllobacteriaceae</taxon>
        <taxon>Mesorhizobium</taxon>
    </lineage>
</organism>
<evidence type="ECO:0000256" key="2">
    <source>
        <dbReference type="ARBA" id="ARBA00023125"/>
    </source>
</evidence>
<dbReference type="PROSITE" id="PS50943">
    <property type="entry name" value="HTH_CROC1"/>
    <property type="match status" value="1"/>
</dbReference>
<dbReference type="PANTHER" id="PTHR46797:SF23">
    <property type="entry name" value="HTH-TYPE TRANSCRIPTIONAL REGULATOR SUTR"/>
    <property type="match status" value="1"/>
</dbReference>
<gene>
    <name evidence="5" type="ORF">DPM33_00250</name>
</gene>
<dbReference type="SUPFAM" id="SSF47413">
    <property type="entry name" value="lambda repressor-like DNA-binding domains"/>
    <property type="match status" value="1"/>
</dbReference>
<name>A0A330I7S2_9HYPH</name>
<dbReference type="InterPro" id="IPR014710">
    <property type="entry name" value="RmlC-like_jellyroll"/>
</dbReference>
<dbReference type="InterPro" id="IPR011051">
    <property type="entry name" value="RmlC_Cupin_sf"/>
</dbReference>
<dbReference type="InterPro" id="IPR001387">
    <property type="entry name" value="Cro/C1-type_HTH"/>
</dbReference>